<dbReference type="RefSeq" id="WP_100002820.1">
    <property type="nucleotide sequence ID" value="NZ_CP017942.1"/>
</dbReference>
<comment type="caution">
    <text evidence="2">The sequence shown here is derived from an EMBL/GenBank/DDBJ whole genome shotgun (WGS) entry which is preliminary data.</text>
</comment>
<feature type="coiled-coil region" evidence="1">
    <location>
        <begin position="7"/>
        <end position="55"/>
    </location>
</feature>
<dbReference type="Proteomes" id="UP000232163">
    <property type="component" value="Unassembled WGS sequence"/>
</dbReference>
<evidence type="ECO:0000256" key="1">
    <source>
        <dbReference type="SAM" id="Coils"/>
    </source>
</evidence>
<evidence type="ECO:0000313" key="2">
    <source>
        <dbReference type="EMBL" id="PIO43353.1"/>
    </source>
</evidence>
<reference evidence="2 3" key="1">
    <citation type="journal article" date="2017" name="Int J Environ Stud">
        <title>Does the Miocene-Pliocene relict legume Oxytropis triphylla form nitrogen-fixing nodules with a combination of bacterial strains?</title>
        <authorList>
            <person name="Safronova V."/>
            <person name="Belimov A."/>
            <person name="Sazanova A."/>
            <person name="Kuznetsova I."/>
            <person name="Popova J."/>
            <person name="Andronov E."/>
            <person name="Verkhozina A."/>
            <person name="Tikhonovich I."/>
        </authorList>
    </citation>
    <scope>NUCLEOTIDE SEQUENCE [LARGE SCALE GENOMIC DNA]</scope>
    <source>
        <strain evidence="2 3">Tri-38</strain>
    </source>
</reference>
<name>A0A2N9VV35_9HYPH</name>
<dbReference type="EMBL" id="MZMT01000042">
    <property type="protein sequence ID" value="PIO43353.1"/>
    <property type="molecule type" value="Genomic_DNA"/>
</dbReference>
<dbReference type="AlphaFoldDB" id="A0A2N9VV35"/>
<organism evidence="2 3">
    <name type="scientific">Phyllobacterium zundukense</name>
    <dbReference type="NCBI Taxonomy" id="1867719"/>
    <lineage>
        <taxon>Bacteria</taxon>
        <taxon>Pseudomonadati</taxon>
        <taxon>Pseudomonadota</taxon>
        <taxon>Alphaproteobacteria</taxon>
        <taxon>Hyphomicrobiales</taxon>
        <taxon>Phyllobacteriaceae</taxon>
        <taxon>Phyllobacterium</taxon>
    </lineage>
</organism>
<sequence>MSIKNHLTTLRSKHQELDRSVASLEAAPAADSLHITQLKKEKLQLKEEITDLEAKITRH</sequence>
<dbReference type="Pfam" id="PF04325">
    <property type="entry name" value="DUF465"/>
    <property type="match status" value="1"/>
</dbReference>
<dbReference type="InterPro" id="IPR007420">
    <property type="entry name" value="DUF465"/>
</dbReference>
<dbReference type="OrthoDB" id="7362854at2"/>
<dbReference type="KEGG" id="pht:BLM14_24865"/>
<dbReference type="InterPro" id="IPR038444">
    <property type="entry name" value="DUF465_sf"/>
</dbReference>
<protein>
    <submittedName>
        <fullName evidence="2">DUF465 domain-containing protein</fullName>
    </submittedName>
</protein>
<keyword evidence="3" id="KW-1185">Reference proteome</keyword>
<evidence type="ECO:0000313" key="3">
    <source>
        <dbReference type="Proteomes" id="UP000232163"/>
    </source>
</evidence>
<gene>
    <name evidence="2" type="ORF">B5P45_18700</name>
</gene>
<accession>A0A2N9VV35</accession>
<proteinExistence type="predicted"/>
<dbReference type="Gene3D" id="6.10.280.50">
    <property type="match status" value="1"/>
</dbReference>
<keyword evidence="1" id="KW-0175">Coiled coil</keyword>